<dbReference type="Pfam" id="PF14537">
    <property type="entry name" value="Cytochrom_c3_2"/>
    <property type="match status" value="1"/>
</dbReference>
<dbReference type="Gene3D" id="1.10.1130.10">
    <property type="entry name" value="Flavocytochrome C3, Chain A"/>
    <property type="match status" value="1"/>
</dbReference>
<keyword evidence="5" id="KW-0479">Metal-binding</keyword>
<evidence type="ECO:0000256" key="6">
    <source>
        <dbReference type="ARBA" id="ARBA00022764"/>
    </source>
</evidence>
<dbReference type="InterPro" id="IPR012286">
    <property type="entry name" value="Tetrahaem_cytochrome"/>
</dbReference>
<accession>A0ABS5V681</accession>
<comment type="subcellular location">
    <subcellularLocation>
        <location evidence="2">Periplasm</location>
    </subcellularLocation>
</comment>
<comment type="caution">
    <text evidence="11">The sequence shown here is derived from an EMBL/GenBank/DDBJ whole genome shotgun (WGS) entry which is preliminary data.</text>
</comment>
<dbReference type="EMBL" id="JAHEPS010000004">
    <property type="protein sequence ID" value="MBT1445400.1"/>
    <property type="molecule type" value="Genomic_DNA"/>
</dbReference>
<keyword evidence="12" id="KW-1185">Reference proteome</keyword>
<evidence type="ECO:0000256" key="5">
    <source>
        <dbReference type="ARBA" id="ARBA00022723"/>
    </source>
</evidence>
<evidence type="ECO:0000313" key="11">
    <source>
        <dbReference type="EMBL" id="MBT1445400.1"/>
    </source>
</evidence>
<feature type="domain" description="Tetrahaem cytochrome" evidence="10">
    <location>
        <begin position="43"/>
        <end position="115"/>
    </location>
</feature>
<keyword evidence="4" id="KW-0349">Heme</keyword>
<dbReference type="InterPro" id="IPR036280">
    <property type="entry name" value="Multihaem_cyt_sf"/>
</dbReference>
<comment type="cofactor">
    <cofactor evidence="1">
        <name>heme c</name>
        <dbReference type="ChEBI" id="CHEBI:61717"/>
    </cofactor>
</comment>
<sequence length="122" mass="13214">MKTSITSLLLTLSLFGPVVAGELVPVKGKLQGRENHSFLYEDGCKACHQEAGKKNTTDAACVECHGSITEIAIADEALPIEEAHPHKSIHFGEGASCLACHAEHKKKTPLCTDCHRSWFAEM</sequence>
<gene>
    <name evidence="11" type="ORF">KJI95_12800</name>
</gene>
<proteinExistence type="predicted"/>
<dbReference type="SUPFAM" id="SSF48695">
    <property type="entry name" value="Multiheme cytochromes"/>
    <property type="match status" value="1"/>
</dbReference>
<protein>
    <submittedName>
        <fullName evidence="11">Cytochrome c3 family protein</fullName>
    </submittedName>
</protein>
<evidence type="ECO:0000256" key="4">
    <source>
        <dbReference type="ARBA" id="ARBA00022617"/>
    </source>
</evidence>
<dbReference type="RefSeq" id="WP_214507590.1">
    <property type="nucleotide sequence ID" value="NZ_JAHEPS010000004.1"/>
</dbReference>
<evidence type="ECO:0000256" key="7">
    <source>
        <dbReference type="ARBA" id="ARBA00022982"/>
    </source>
</evidence>
<evidence type="ECO:0000256" key="3">
    <source>
        <dbReference type="ARBA" id="ARBA00022448"/>
    </source>
</evidence>
<name>A0ABS5V681_9GAMM</name>
<keyword evidence="8" id="KW-0408">Iron</keyword>
<organism evidence="11 12">
    <name type="scientific">Shewanella jiangmenensis</name>
    <dbReference type="NCBI Taxonomy" id="2837387"/>
    <lineage>
        <taxon>Bacteria</taxon>
        <taxon>Pseudomonadati</taxon>
        <taxon>Pseudomonadota</taxon>
        <taxon>Gammaproteobacteria</taxon>
        <taxon>Alteromonadales</taxon>
        <taxon>Shewanellaceae</taxon>
        <taxon>Shewanella</taxon>
    </lineage>
</organism>
<reference evidence="11 12" key="1">
    <citation type="submission" date="2021-05" db="EMBL/GenBank/DDBJ databases">
        <title>Shewanella sp. JM162201.</title>
        <authorList>
            <person name="Xu S."/>
            <person name="Li A."/>
        </authorList>
    </citation>
    <scope>NUCLEOTIDE SEQUENCE [LARGE SCALE GENOMIC DNA]</scope>
    <source>
        <strain evidence="11 12">JM162201</strain>
    </source>
</reference>
<keyword evidence="3" id="KW-0813">Transport</keyword>
<evidence type="ECO:0000256" key="2">
    <source>
        <dbReference type="ARBA" id="ARBA00004418"/>
    </source>
</evidence>
<feature type="signal peptide" evidence="9">
    <location>
        <begin position="1"/>
        <end position="20"/>
    </location>
</feature>
<evidence type="ECO:0000259" key="10">
    <source>
        <dbReference type="Pfam" id="PF14537"/>
    </source>
</evidence>
<evidence type="ECO:0000256" key="9">
    <source>
        <dbReference type="SAM" id="SignalP"/>
    </source>
</evidence>
<keyword evidence="9" id="KW-0732">Signal</keyword>
<evidence type="ECO:0000256" key="8">
    <source>
        <dbReference type="ARBA" id="ARBA00023004"/>
    </source>
</evidence>
<evidence type="ECO:0000313" key="12">
    <source>
        <dbReference type="Proteomes" id="UP001195903"/>
    </source>
</evidence>
<keyword evidence="7" id="KW-0249">Electron transport</keyword>
<feature type="chain" id="PRO_5047330377" evidence="9">
    <location>
        <begin position="21"/>
        <end position="122"/>
    </location>
</feature>
<dbReference type="Proteomes" id="UP001195903">
    <property type="component" value="Unassembled WGS sequence"/>
</dbReference>
<evidence type="ECO:0000256" key="1">
    <source>
        <dbReference type="ARBA" id="ARBA00001926"/>
    </source>
</evidence>
<keyword evidence="6" id="KW-0574">Periplasm</keyword>